<gene>
    <name evidence="2" type="ordered locus">Spiaf_2350</name>
</gene>
<feature type="transmembrane region" description="Helical" evidence="1">
    <location>
        <begin position="90"/>
        <end position="111"/>
    </location>
</feature>
<dbReference type="OrthoDB" id="965621at2"/>
<evidence type="ECO:0000256" key="1">
    <source>
        <dbReference type="SAM" id="Phobius"/>
    </source>
</evidence>
<name>H9ULI9_SPIAZ</name>
<keyword evidence="1" id="KW-1133">Transmembrane helix</keyword>
<dbReference type="PATRIC" id="fig|889378.3.peg.2324"/>
<dbReference type="KEGG" id="sfc:Spiaf_2350"/>
<sequence length="114" mass="13234">MGNAAMNIGEQELQVIGEYVRAHLSEWTLQSGAGPYAGLDRALIERIVRVEEGLKALHDQMDLRFEQVDKRFEEMLHYMDKRFEAFDKRFVILQWVMGLGFTAIAGLMTLFNYF</sequence>
<dbReference type="Proteomes" id="UP000007383">
    <property type="component" value="Chromosome"/>
</dbReference>
<reference evidence="3" key="1">
    <citation type="journal article" date="2013" name="Stand. Genomic Sci.">
        <title>Complete genome sequence of the halophilic bacterium Spirochaeta africana type strain (Z-7692(T)) from the alkaline Lake Magadi in the East African Rift.</title>
        <authorList>
            <person name="Liolos K."/>
            <person name="Abt B."/>
            <person name="Scheuner C."/>
            <person name="Teshima H."/>
            <person name="Held B."/>
            <person name="Lapidus A."/>
            <person name="Nolan M."/>
            <person name="Lucas S."/>
            <person name="Deshpande S."/>
            <person name="Cheng J.F."/>
            <person name="Tapia R."/>
            <person name="Goodwin L.A."/>
            <person name="Pitluck S."/>
            <person name="Pagani I."/>
            <person name="Ivanova N."/>
            <person name="Mavromatis K."/>
            <person name="Mikhailova N."/>
            <person name="Huntemann M."/>
            <person name="Pati A."/>
            <person name="Chen A."/>
            <person name="Palaniappan K."/>
            <person name="Land M."/>
            <person name="Rohde M."/>
            <person name="Tindall B.J."/>
            <person name="Detter J.C."/>
            <person name="Goker M."/>
            <person name="Bristow J."/>
            <person name="Eisen J.A."/>
            <person name="Markowitz V."/>
            <person name="Hugenholtz P."/>
            <person name="Woyke T."/>
            <person name="Klenk H.P."/>
            <person name="Kyrpides N.C."/>
        </authorList>
    </citation>
    <scope>NUCLEOTIDE SEQUENCE</scope>
    <source>
        <strain evidence="3">ATCC 700263 / DSM 8902 / Z-7692</strain>
    </source>
</reference>
<dbReference type="AlphaFoldDB" id="H9ULI9"/>
<proteinExistence type="predicted"/>
<keyword evidence="1" id="KW-0812">Transmembrane</keyword>
<dbReference type="HOGENOM" id="CLU_136739_0_0_12"/>
<evidence type="ECO:0000313" key="3">
    <source>
        <dbReference type="Proteomes" id="UP000007383"/>
    </source>
</evidence>
<evidence type="ECO:0008006" key="4">
    <source>
        <dbReference type="Google" id="ProtNLM"/>
    </source>
</evidence>
<dbReference type="STRING" id="889378.Spiaf_2350"/>
<protein>
    <recommendedName>
        <fullName evidence="4">DUF1640 domain-containing protein</fullName>
    </recommendedName>
</protein>
<accession>H9ULI9</accession>
<dbReference type="Gene3D" id="3.90.20.10">
    <property type="match status" value="1"/>
</dbReference>
<evidence type="ECO:0000313" key="2">
    <source>
        <dbReference type="EMBL" id="AFG38382.1"/>
    </source>
</evidence>
<dbReference type="RefSeq" id="WP_014456364.1">
    <property type="nucleotide sequence ID" value="NC_017098.1"/>
</dbReference>
<dbReference type="EMBL" id="CP003282">
    <property type="protein sequence ID" value="AFG38382.1"/>
    <property type="molecule type" value="Genomic_DNA"/>
</dbReference>
<keyword evidence="3" id="KW-1185">Reference proteome</keyword>
<organism evidence="2 3">
    <name type="scientific">Spirochaeta africana (strain ATCC 700263 / DSM 8902 / Z-7692)</name>
    <dbReference type="NCBI Taxonomy" id="889378"/>
    <lineage>
        <taxon>Bacteria</taxon>
        <taxon>Pseudomonadati</taxon>
        <taxon>Spirochaetota</taxon>
        <taxon>Spirochaetia</taxon>
        <taxon>Spirochaetales</taxon>
        <taxon>Spirochaetaceae</taxon>
        <taxon>Spirochaeta</taxon>
    </lineage>
</organism>
<keyword evidence="1" id="KW-0472">Membrane</keyword>